<dbReference type="Gene3D" id="3.40.50.300">
    <property type="entry name" value="P-loop containing nucleotide triphosphate hydrolases"/>
    <property type="match status" value="1"/>
</dbReference>
<evidence type="ECO:0000256" key="4">
    <source>
        <dbReference type="ARBA" id="ARBA00023136"/>
    </source>
</evidence>
<dbReference type="GO" id="GO:0042626">
    <property type="term" value="F:ATPase-coupled transmembrane transporter activity"/>
    <property type="evidence" value="ECO:0007669"/>
    <property type="project" value="TreeGrafter"/>
</dbReference>
<evidence type="ECO:0000256" key="3">
    <source>
        <dbReference type="ARBA" id="ARBA00022989"/>
    </source>
</evidence>
<dbReference type="SUPFAM" id="SSF52540">
    <property type="entry name" value="P-loop containing nucleoside triphosphate hydrolases"/>
    <property type="match status" value="1"/>
</dbReference>
<name>A0A1H2SLS8_9FIRM</name>
<dbReference type="GO" id="GO:0005886">
    <property type="term" value="C:plasma membrane"/>
    <property type="evidence" value="ECO:0007669"/>
    <property type="project" value="UniProtKB-SubCell"/>
</dbReference>
<sequence length="266" mass="30760">MTMTALPSGIALKYYTESLYDLSLEQISNRRKLSYIQQIAFNRDFGQDVRRFESSEVLKNVYDNLWSKLFSQRKKILKNRSRITFILDYLPEVVLVIISGHIIFNIVDGKLNIGDYIFLSGLLGQLWHSTSGFISSSMEIVENKLRMNNYKSLFKYTNKVEDNGTLELKIVDSITFKNVSFIYPLSEKYALKNICFYINNPEHVAFIGLNGSGKSTIIKLLLRFYEPTSGEILINGINISSYTLNSLRRSFSVYFQDMNNFAFTIR</sequence>
<dbReference type="Proteomes" id="UP000198828">
    <property type="component" value="Unassembled WGS sequence"/>
</dbReference>
<gene>
    <name evidence="6" type="ORF">SAMN05660923_00482</name>
</gene>
<organism evidence="6 7">
    <name type="scientific">Tepidimicrobium xylanilyticum</name>
    <dbReference type="NCBI Taxonomy" id="1123352"/>
    <lineage>
        <taxon>Bacteria</taxon>
        <taxon>Bacillati</taxon>
        <taxon>Bacillota</taxon>
        <taxon>Tissierellia</taxon>
        <taxon>Tissierellales</taxon>
        <taxon>Tepidimicrobiaceae</taxon>
        <taxon>Tepidimicrobium</taxon>
    </lineage>
</organism>
<dbReference type="InterPro" id="IPR003439">
    <property type="entry name" value="ABC_transporter-like_ATP-bd"/>
</dbReference>
<reference evidence="6 7" key="1">
    <citation type="submission" date="2016-10" db="EMBL/GenBank/DDBJ databases">
        <authorList>
            <person name="de Groot N.N."/>
        </authorList>
    </citation>
    <scope>NUCLEOTIDE SEQUENCE [LARGE SCALE GENOMIC DNA]</scope>
    <source>
        <strain evidence="6 7">DSM 23310</strain>
    </source>
</reference>
<dbReference type="Gene3D" id="1.20.1560.10">
    <property type="entry name" value="ABC transporter type 1, transmembrane domain"/>
    <property type="match status" value="1"/>
</dbReference>
<dbReference type="AlphaFoldDB" id="A0A1H2SLS8"/>
<feature type="domain" description="ABC transporter" evidence="5">
    <location>
        <begin position="191"/>
        <end position="261"/>
    </location>
</feature>
<keyword evidence="4" id="KW-0472">Membrane</keyword>
<dbReference type="PANTHER" id="PTHR24221">
    <property type="entry name" value="ATP-BINDING CASSETTE SUB-FAMILY B"/>
    <property type="match status" value="1"/>
</dbReference>
<comment type="subcellular location">
    <subcellularLocation>
        <location evidence="1">Cell membrane</location>
        <topology evidence="1">Multi-pass membrane protein</topology>
    </subcellularLocation>
</comment>
<dbReference type="EMBL" id="FNNG01000002">
    <property type="protein sequence ID" value="SDW32415.1"/>
    <property type="molecule type" value="Genomic_DNA"/>
</dbReference>
<evidence type="ECO:0000313" key="6">
    <source>
        <dbReference type="EMBL" id="SDW32415.1"/>
    </source>
</evidence>
<keyword evidence="2" id="KW-0812">Transmembrane</keyword>
<dbReference type="RefSeq" id="WP_093750516.1">
    <property type="nucleotide sequence ID" value="NZ_BSYN01000002.1"/>
</dbReference>
<evidence type="ECO:0000259" key="5">
    <source>
        <dbReference type="Pfam" id="PF00005"/>
    </source>
</evidence>
<accession>A0A1H2SLS8</accession>
<protein>
    <submittedName>
        <fullName evidence="6">ABC transporter</fullName>
    </submittedName>
</protein>
<dbReference type="InterPro" id="IPR039421">
    <property type="entry name" value="Type_1_exporter"/>
</dbReference>
<dbReference type="Pfam" id="PF00005">
    <property type="entry name" value="ABC_tran"/>
    <property type="match status" value="1"/>
</dbReference>
<evidence type="ECO:0000313" key="7">
    <source>
        <dbReference type="Proteomes" id="UP000198828"/>
    </source>
</evidence>
<keyword evidence="7" id="KW-1185">Reference proteome</keyword>
<evidence type="ECO:0000256" key="1">
    <source>
        <dbReference type="ARBA" id="ARBA00004651"/>
    </source>
</evidence>
<evidence type="ECO:0000256" key="2">
    <source>
        <dbReference type="ARBA" id="ARBA00022692"/>
    </source>
</evidence>
<dbReference type="GO" id="GO:0005524">
    <property type="term" value="F:ATP binding"/>
    <property type="evidence" value="ECO:0007669"/>
    <property type="project" value="InterPro"/>
</dbReference>
<dbReference type="PANTHER" id="PTHR24221:SF654">
    <property type="entry name" value="ATP-BINDING CASSETTE SUB-FAMILY B MEMBER 6"/>
    <property type="match status" value="1"/>
</dbReference>
<proteinExistence type="predicted"/>
<keyword evidence="3" id="KW-1133">Transmembrane helix</keyword>
<dbReference type="InterPro" id="IPR036640">
    <property type="entry name" value="ABC1_TM_sf"/>
</dbReference>
<dbReference type="GO" id="GO:0016887">
    <property type="term" value="F:ATP hydrolysis activity"/>
    <property type="evidence" value="ECO:0007669"/>
    <property type="project" value="InterPro"/>
</dbReference>
<dbReference type="SUPFAM" id="SSF90123">
    <property type="entry name" value="ABC transporter transmembrane region"/>
    <property type="match status" value="1"/>
</dbReference>
<dbReference type="InterPro" id="IPR027417">
    <property type="entry name" value="P-loop_NTPase"/>
</dbReference>